<protein>
    <recommendedName>
        <fullName evidence="4">HpcH/HpaI aldolase/citrate lyase domain-containing protein</fullName>
    </recommendedName>
</protein>
<dbReference type="Gene3D" id="3.20.20.60">
    <property type="entry name" value="Phosphoenolpyruvate-binding domains"/>
    <property type="match status" value="1"/>
</dbReference>
<dbReference type="GO" id="GO:0046872">
    <property type="term" value="F:metal ion binding"/>
    <property type="evidence" value="ECO:0007669"/>
    <property type="project" value="UniProtKB-KW"/>
</dbReference>
<dbReference type="PANTHER" id="PTHR30502:SF0">
    <property type="entry name" value="PHOSPHOENOLPYRUVATE CARBOXYLASE FAMILY PROTEIN"/>
    <property type="match status" value="1"/>
</dbReference>
<sequence>MLPVPLPPERYIEDLVFLLVARLGKQQTREPYMRKCDDQVICIAQFESRAAVEQADAIMAVDGIDIAIVGRGDLAHDIGLPGKASSDEVTALVDRVIAAARRNNKVAGILVATPEEGRTWADKGMRFLTYGNEIKFLMATYAKGLEIIRGGK</sequence>
<evidence type="ECO:0000256" key="2">
    <source>
        <dbReference type="ARBA" id="ARBA00022723"/>
    </source>
</evidence>
<keyword evidence="3" id="KW-0456">Lyase</keyword>
<gene>
    <name evidence="5" type="ORF">KL86DPRO_40091</name>
</gene>
<dbReference type="PANTHER" id="PTHR30502">
    <property type="entry name" value="2-KETO-3-DEOXY-L-RHAMNONATE ALDOLASE"/>
    <property type="match status" value="1"/>
</dbReference>
<evidence type="ECO:0000256" key="1">
    <source>
        <dbReference type="ARBA" id="ARBA00005568"/>
    </source>
</evidence>
<name>A0A212K9L6_9DELT</name>
<dbReference type="Pfam" id="PF03328">
    <property type="entry name" value="HpcH_HpaI"/>
    <property type="match status" value="1"/>
</dbReference>
<reference evidence="5" key="1">
    <citation type="submission" date="2016-04" db="EMBL/GenBank/DDBJ databases">
        <authorList>
            <person name="Evans L.H."/>
            <person name="Alamgir A."/>
            <person name="Owens N."/>
            <person name="Weber N.D."/>
            <person name="Virtaneva K."/>
            <person name="Barbian K."/>
            <person name="Babar A."/>
            <person name="Rosenke K."/>
        </authorList>
    </citation>
    <scope>NUCLEOTIDE SEQUENCE</scope>
    <source>
        <strain evidence="5">86</strain>
    </source>
</reference>
<dbReference type="GO" id="GO:0005737">
    <property type="term" value="C:cytoplasm"/>
    <property type="evidence" value="ECO:0007669"/>
    <property type="project" value="TreeGrafter"/>
</dbReference>
<accession>A0A212K9L6</accession>
<dbReference type="InterPro" id="IPR050251">
    <property type="entry name" value="HpcH-HpaI_aldolase"/>
</dbReference>
<proteinExistence type="inferred from homology"/>
<dbReference type="InterPro" id="IPR015813">
    <property type="entry name" value="Pyrv/PenolPyrv_kinase-like_dom"/>
</dbReference>
<feature type="domain" description="HpcH/HpaI aldolase/citrate lyase" evidence="4">
    <location>
        <begin position="26"/>
        <end position="137"/>
    </location>
</feature>
<dbReference type="InterPro" id="IPR040442">
    <property type="entry name" value="Pyrv_kinase-like_dom_sf"/>
</dbReference>
<evidence type="ECO:0000313" key="5">
    <source>
        <dbReference type="EMBL" id="SBW08401.1"/>
    </source>
</evidence>
<dbReference type="GO" id="GO:0016832">
    <property type="term" value="F:aldehyde-lyase activity"/>
    <property type="evidence" value="ECO:0007669"/>
    <property type="project" value="TreeGrafter"/>
</dbReference>
<comment type="similarity">
    <text evidence="1">Belongs to the HpcH/HpaI aldolase family.</text>
</comment>
<dbReference type="AlphaFoldDB" id="A0A212K9L6"/>
<organism evidence="5">
    <name type="scientific">uncultured delta proteobacterium</name>
    <dbReference type="NCBI Taxonomy" id="34034"/>
    <lineage>
        <taxon>Bacteria</taxon>
        <taxon>Deltaproteobacteria</taxon>
        <taxon>environmental samples</taxon>
    </lineage>
</organism>
<dbReference type="EMBL" id="FLUQ01000004">
    <property type="protein sequence ID" value="SBW08401.1"/>
    <property type="molecule type" value="Genomic_DNA"/>
</dbReference>
<keyword evidence="2" id="KW-0479">Metal-binding</keyword>
<dbReference type="SUPFAM" id="SSF51621">
    <property type="entry name" value="Phosphoenolpyruvate/pyruvate domain"/>
    <property type="match status" value="1"/>
</dbReference>
<evidence type="ECO:0000259" key="4">
    <source>
        <dbReference type="Pfam" id="PF03328"/>
    </source>
</evidence>
<dbReference type="InterPro" id="IPR005000">
    <property type="entry name" value="Aldolase/citrate-lyase_domain"/>
</dbReference>
<evidence type="ECO:0000256" key="3">
    <source>
        <dbReference type="ARBA" id="ARBA00023239"/>
    </source>
</evidence>